<dbReference type="Pfam" id="PF06419">
    <property type="entry name" value="COG6_N"/>
    <property type="match status" value="1"/>
</dbReference>
<dbReference type="GO" id="GO:0017119">
    <property type="term" value="C:Golgi transport complex"/>
    <property type="evidence" value="ECO:0007669"/>
    <property type="project" value="UniProtKB-UniRule"/>
</dbReference>
<organism evidence="14 15">
    <name type="scientific">Cotesia congregata</name>
    <name type="common">Parasitoid wasp</name>
    <name type="synonym">Apanteles congregatus</name>
    <dbReference type="NCBI Taxonomy" id="51543"/>
    <lineage>
        <taxon>Eukaryota</taxon>
        <taxon>Metazoa</taxon>
        <taxon>Ecdysozoa</taxon>
        <taxon>Arthropoda</taxon>
        <taxon>Hexapoda</taxon>
        <taxon>Insecta</taxon>
        <taxon>Pterygota</taxon>
        <taxon>Neoptera</taxon>
        <taxon>Endopterygota</taxon>
        <taxon>Hymenoptera</taxon>
        <taxon>Apocrita</taxon>
        <taxon>Ichneumonoidea</taxon>
        <taxon>Braconidae</taxon>
        <taxon>Microgastrinae</taxon>
        <taxon>Cotesia</taxon>
    </lineage>
</organism>
<dbReference type="PANTHER" id="PTHR21506">
    <property type="entry name" value="COMPONENT OF OLIGOMERIC GOLGI COMPLEX 6"/>
    <property type="match status" value="1"/>
</dbReference>
<evidence type="ECO:0000256" key="6">
    <source>
        <dbReference type="ARBA" id="ARBA00022448"/>
    </source>
</evidence>
<dbReference type="GO" id="GO:0015031">
    <property type="term" value="P:protein transport"/>
    <property type="evidence" value="ECO:0007669"/>
    <property type="project" value="UniProtKB-KW"/>
</dbReference>
<keyword evidence="7 11" id="KW-0653">Protein transport</keyword>
<keyword evidence="8 11" id="KW-0333">Golgi apparatus</keyword>
<dbReference type="PANTHER" id="PTHR21506:SF0">
    <property type="entry name" value="CONSERVED OLIGOMERIC GOLGI COMPLEX SUBUNIT 6"/>
    <property type="match status" value="1"/>
</dbReference>
<dbReference type="GO" id="GO:0000139">
    <property type="term" value="C:Golgi membrane"/>
    <property type="evidence" value="ECO:0007669"/>
    <property type="project" value="UniProtKB-SubCell"/>
</dbReference>
<accession>A0A8J2H9P2</accession>
<dbReference type="GO" id="GO:0006891">
    <property type="term" value="P:intra-Golgi vesicle-mediated transport"/>
    <property type="evidence" value="ECO:0007669"/>
    <property type="project" value="UniProtKB-UniRule"/>
</dbReference>
<protein>
    <recommendedName>
        <fullName evidence="5 11">Conserved oligomeric Golgi complex subunit 6</fullName>
        <shortName evidence="11">COG complex subunit 6</shortName>
    </recommendedName>
    <alternativeName>
        <fullName evidence="10 11">Component of oligomeric Golgi complex 6</fullName>
    </alternativeName>
</protein>
<evidence type="ECO:0000259" key="13">
    <source>
        <dbReference type="Pfam" id="PF20653"/>
    </source>
</evidence>
<evidence type="ECO:0000313" key="14">
    <source>
        <dbReference type="EMBL" id="CAG5084705.1"/>
    </source>
</evidence>
<evidence type="ECO:0000256" key="5">
    <source>
        <dbReference type="ARBA" id="ARBA00020973"/>
    </source>
</evidence>
<comment type="caution">
    <text evidence="14">The sequence shown here is derived from an EMBL/GenBank/DDBJ whole genome shotgun (WGS) entry which is preliminary data.</text>
</comment>
<dbReference type="SMART" id="SM01087">
    <property type="entry name" value="COG6"/>
    <property type="match status" value="1"/>
</dbReference>
<evidence type="ECO:0000259" key="12">
    <source>
        <dbReference type="Pfam" id="PF06419"/>
    </source>
</evidence>
<evidence type="ECO:0000256" key="1">
    <source>
        <dbReference type="ARBA" id="ARBA00003627"/>
    </source>
</evidence>
<proteinExistence type="inferred from homology"/>
<dbReference type="EMBL" id="CAJNRD030001118">
    <property type="protein sequence ID" value="CAG5084705.1"/>
    <property type="molecule type" value="Genomic_DNA"/>
</dbReference>
<feature type="domain" description="Conserved oligomeric complex COG6 N-terminal" evidence="12">
    <location>
        <begin position="38"/>
        <end position="149"/>
    </location>
</feature>
<dbReference type="OrthoDB" id="272987at2759"/>
<dbReference type="Pfam" id="PF20653">
    <property type="entry name" value="COG6_C"/>
    <property type="match status" value="1"/>
</dbReference>
<reference evidence="14" key="1">
    <citation type="submission" date="2021-04" db="EMBL/GenBank/DDBJ databases">
        <authorList>
            <person name="Chebbi M.A.C M."/>
        </authorList>
    </citation>
    <scope>NUCLEOTIDE SEQUENCE</scope>
</reference>
<feature type="domain" description="Conserved Oligomeric Golgi complex subunit 6 C-terminal" evidence="13">
    <location>
        <begin position="184"/>
        <end position="626"/>
    </location>
</feature>
<dbReference type="InterPro" id="IPR010490">
    <property type="entry name" value="COG6"/>
</dbReference>
<dbReference type="InterPro" id="IPR048368">
    <property type="entry name" value="COG6_N"/>
</dbReference>
<dbReference type="Proteomes" id="UP000786811">
    <property type="component" value="Unassembled WGS sequence"/>
</dbReference>
<name>A0A8J2H9P2_COTCN</name>
<evidence type="ECO:0000256" key="8">
    <source>
        <dbReference type="ARBA" id="ARBA00023034"/>
    </source>
</evidence>
<dbReference type="AlphaFoldDB" id="A0A8J2H9P2"/>
<evidence type="ECO:0000256" key="11">
    <source>
        <dbReference type="RuleBase" id="RU365075"/>
    </source>
</evidence>
<evidence type="ECO:0000256" key="7">
    <source>
        <dbReference type="ARBA" id="ARBA00022927"/>
    </source>
</evidence>
<evidence type="ECO:0000256" key="3">
    <source>
        <dbReference type="ARBA" id="ARBA00011023"/>
    </source>
</evidence>
<keyword evidence="15" id="KW-1185">Reference proteome</keyword>
<evidence type="ECO:0000256" key="9">
    <source>
        <dbReference type="ARBA" id="ARBA00023136"/>
    </source>
</evidence>
<comment type="function">
    <text evidence="1 11">Required for normal Golgi function.</text>
</comment>
<comment type="similarity">
    <text evidence="3 11">Belongs to the COG6 family.</text>
</comment>
<evidence type="ECO:0000313" key="15">
    <source>
        <dbReference type="Proteomes" id="UP000786811"/>
    </source>
</evidence>
<evidence type="ECO:0000256" key="10">
    <source>
        <dbReference type="ARBA" id="ARBA00031348"/>
    </source>
</evidence>
<evidence type="ECO:0000256" key="4">
    <source>
        <dbReference type="ARBA" id="ARBA00011166"/>
    </source>
</evidence>
<evidence type="ECO:0000256" key="2">
    <source>
        <dbReference type="ARBA" id="ARBA00004395"/>
    </source>
</evidence>
<comment type="subunit">
    <text evidence="4">Component of the conserved oligomeric Golgi complex which is composed of eight different subunits and is required for normal Golgi morphology and localization.</text>
</comment>
<keyword evidence="6 11" id="KW-0813">Transport</keyword>
<keyword evidence="9 11" id="KW-0472">Membrane</keyword>
<dbReference type="InterPro" id="IPR048369">
    <property type="entry name" value="COG6_C"/>
</dbReference>
<gene>
    <name evidence="14" type="ORF">HICCMSTLAB_LOCUS4178</name>
</gene>
<sequence>MALTLEKNQNTSSVKRVNNLLESRPENDKEALEALKELSTFFTDNTLNARRNLSSNIEKRSLVINDEFLSIFREVKSTLDDIHSDVLSMNNSIQSMTNRLHTTKAQTITLIDRTTKLQNESKKLSMQHDVAQAFIKTFQLTKYEIRILHGLTREEPITEEFFTVITRLQTIHTSCRTLMQSGYQTLGLDVMQRMTLLQEAALERLYRWTQNQCRHIENECIAPLLIKAMNKLQERPILFKYIIDEYCTARRSIIVGSFIDALTLGSTSGGSRNPIKLRADDPTRYIGDMLAWLHQAIPIEKENLLTLLKTCDKTDISDQVKLALGNITEELCHPLKSRVEHILAVDASASVFYSVIALIRYYLKIFNDIIPESAFIKYLYELLELNERNFISKLQREAQMALGERPEPPGQDLVPAASVSKLLTSLNEILSIALIVTGDDREKDIIQIVSYIIDPLLHEIDETAARLPVVDMAVYLLNCLNQIHSTLSLYEYMDQRLERLQAQSDAQIDTLTSEIASSLVANLNLGPIYTILQGKEHGPLSGIPGLDALSVKEFNNKLESFLLMPDSFLLPQINLLKNCNHRSTVLERSFQVIGAIYKQLYEACHDPKNQYENPDKLFVRTPDQLMEKLLSQ</sequence>
<comment type="subcellular location">
    <subcellularLocation>
        <location evidence="2 11">Golgi apparatus membrane</location>
        <topology evidence="2 11">Peripheral membrane protein</topology>
    </subcellularLocation>
</comment>